<proteinExistence type="predicted"/>
<reference evidence="2" key="1">
    <citation type="journal article" date="2023" name="Nat. Plants">
        <title>Single-cell RNA sequencing provides a high-resolution roadmap for understanding the multicellular compartmentation of specialized metabolism.</title>
        <authorList>
            <person name="Sun S."/>
            <person name="Shen X."/>
            <person name="Li Y."/>
            <person name="Li Y."/>
            <person name="Wang S."/>
            <person name="Li R."/>
            <person name="Zhang H."/>
            <person name="Shen G."/>
            <person name="Guo B."/>
            <person name="Wei J."/>
            <person name="Xu J."/>
            <person name="St-Pierre B."/>
            <person name="Chen S."/>
            <person name="Sun C."/>
        </authorList>
    </citation>
    <scope>NUCLEOTIDE SEQUENCE [LARGE SCALE GENOMIC DNA]</scope>
</reference>
<keyword evidence="2" id="KW-1185">Reference proteome</keyword>
<protein>
    <submittedName>
        <fullName evidence="1">Uncharacterized protein</fullName>
    </submittedName>
</protein>
<accession>A0ACB9ZV15</accession>
<comment type="caution">
    <text evidence="1">The sequence shown here is derived from an EMBL/GenBank/DDBJ whole genome shotgun (WGS) entry which is preliminary data.</text>
</comment>
<organism evidence="1 2">
    <name type="scientific">Catharanthus roseus</name>
    <name type="common">Madagascar periwinkle</name>
    <name type="synonym">Vinca rosea</name>
    <dbReference type="NCBI Taxonomy" id="4058"/>
    <lineage>
        <taxon>Eukaryota</taxon>
        <taxon>Viridiplantae</taxon>
        <taxon>Streptophyta</taxon>
        <taxon>Embryophyta</taxon>
        <taxon>Tracheophyta</taxon>
        <taxon>Spermatophyta</taxon>
        <taxon>Magnoliopsida</taxon>
        <taxon>eudicotyledons</taxon>
        <taxon>Gunneridae</taxon>
        <taxon>Pentapetalae</taxon>
        <taxon>asterids</taxon>
        <taxon>lamiids</taxon>
        <taxon>Gentianales</taxon>
        <taxon>Apocynaceae</taxon>
        <taxon>Rauvolfioideae</taxon>
        <taxon>Vinceae</taxon>
        <taxon>Catharanthinae</taxon>
        <taxon>Catharanthus</taxon>
    </lineage>
</organism>
<dbReference type="EMBL" id="CM044707">
    <property type="protein sequence ID" value="KAI5652450.1"/>
    <property type="molecule type" value="Genomic_DNA"/>
</dbReference>
<evidence type="ECO:0000313" key="1">
    <source>
        <dbReference type="EMBL" id="KAI5652450.1"/>
    </source>
</evidence>
<gene>
    <name evidence="1" type="ORF">M9H77_29637</name>
</gene>
<name>A0ACB9ZV15_CATRO</name>
<dbReference type="Proteomes" id="UP001060085">
    <property type="component" value="Linkage Group LG07"/>
</dbReference>
<sequence>MENALKSKVREFEDQEKHPKLFTICSTNLAKCWQECTLLPTVGPPLPSTIGFCLEFLGHWQPTADGRFYLTVAGRSLVCFGLTTLLGGIFYKSSIEVIKEEVILRRIGIQFNDKKRIHRKSGEK</sequence>
<evidence type="ECO:0000313" key="2">
    <source>
        <dbReference type="Proteomes" id="UP001060085"/>
    </source>
</evidence>